<name>A0ACC3SF66_9PEZI</name>
<sequence>MPRPLSIYILTDGVWQPEGEPDQLIKDVASVLASNQVPQTHVGIQFIRFGEDEACRARLERLDRGGGGIYDIVDTEPADGNVWKMLLGAINPWFDDDRDTPQAGS</sequence>
<protein>
    <submittedName>
        <fullName evidence="1">Uncharacterized protein</fullName>
    </submittedName>
</protein>
<dbReference type="Proteomes" id="UP001320706">
    <property type="component" value="Unassembled WGS sequence"/>
</dbReference>
<accession>A0ACC3SF66</accession>
<comment type="caution">
    <text evidence="1">The sequence shown here is derived from an EMBL/GenBank/DDBJ whole genome shotgun (WGS) entry which is preliminary data.</text>
</comment>
<reference evidence="1" key="1">
    <citation type="submission" date="2024-02" db="EMBL/GenBank/DDBJ databases">
        <title>Metagenome Assembled Genome of Zalaria obscura JY119.</title>
        <authorList>
            <person name="Vighnesh L."/>
            <person name="Jagadeeshwari U."/>
            <person name="Venkata Ramana C."/>
            <person name="Sasikala C."/>
        </authorList>
    </citation>
    <scope>NUCLEOTIDE SEQUENCE</scope>
    <source>
        <strain evidence="1">JY119</strain>
    </source>
</reference>
<keyword evidence="2" id="KW-1185">Reference proteome</keyword>
<organism evidence="1 2">
    <name type="scientific">Zalaria obscura</name>
    <dbReference type="NCBI Taxonomy" id="2024903"/>
    <lineage>
        <taxon>Eukaryota</taxon>
        <taxon>Fungi</taxon>
        <taxon>Dikarya</taxon>
        <taxon>Ascomycota</taxon>
        <taxon>Pezizomycotina</taxon>
        <taxon>Dothideomycetes</taxon>
        <taxon>Dothideomycetidae</taxon>
        <taxon>Dothideales</taxon>
        <taxon>Zalariaceae</taxon>
        <taxon>Zalaria</taxon>
    </lineage>
</organism>
<evidence type="ECO:0000313" key="2">
    <source>
        <dbReference type="Proteomes" id="UP001320706"/>
    </source>
</evidence>
<evidence type="ECO:0000313" key="1">
    <source>
        <dbReference type="EMBL" id="KAK8211491.1"/>
    </source>
</evidence>
<gene>
    <name evidence="1" type="ORF">M8818_003144</name>
</gene>
<proteinExistence type="predicted"/>
<dbReference type="EMBL" id="JAMKPW020000013">
    <property type="protein sequence ID" value="KAK8211491.1"/>
    <property type="molecule type" value="Genomic_DNA"/>
</dbReference>